<dbReference type="Proteomes" id="UP001162741">
    <property type="component" value="Chromosome"/>
</dbReference>
<dbReference type="Pfam" id="PF14905">
    <property type="entry name" value="OMP_b-brl_3"/>
    <property type="match status" value="2"/>
</dbReference>
<keyword evidence="7" id="KW-1185">Reference proteome</keyword>
<reference evidence="6" key="1">
    <citation type="submission" date="2022-10" db="EMBL/GenBank/DDBJ databases">
        <title>Chitinophaga sp. nov., isolated from soil.</title>
        <authorList>
            <person name="Jeon C.O."/>
        </authorList>
    </citation>
    <scope>NUCLEOTIDE SEQUENCE</scope>
    <source>
        <strain evidence="6">R8</strain>
    </source>
</reference>
<dbReference type="SUPFAM" id="SSF49464">
    <property type="entry name" value="Carboxypeptidase regulatory domain-like"/>
    <property type="match status" value="1"/>
</dbReference>
<sequence length="945" mass="105619">MPRFFLLVILSLFLHLQGYTQSKVSWTGKVVDSTTKEILELATVAVNDAKDSTLFTYTLTDHKGVFKLESLPKGQTFVFLVSYTGYKQYRKVMKTGDASADLGTIILAPSSRALGEVVVEGEKPPITIKNDTLEFNASSFRTKPNAVVEDLLKKLPGVEVEADGSIKVNGKKVSRVLVDGKEFFGNDPKIATKNLPKEIVDKIQVVDTKSKVQQLTGQKTDGEDKTINITLKEDKKKGLFGRITAGAGTQHRYDVNTLLNRFSPKQQLSFLASSNNLNNTGFSIEDLMGLQGGKRSGGSSVSINTSTSGSASVNVNGLNVGGVGGDGVRNIAMAGVNYNDEWSKSLQVGGSYFYNYADTRTESSSRRQFTNTENANTLDETRSRRSYANNDRLNMTFTYSIDSFTTLILTPNLDRTYGSGLSLSRSSTHKSDGSLANSSDMQNRSINDVLNFNNNISLVKILNRKGRNLSVELGQTYSNNNNDQYLESENFFRYPDRDSTGISNQHTRSTGNNQGYTANVTYTEPLSETWKMIVAYRFSYGLNRSDRQTYNLDENTGKFDNLDSAFSDKFRNINIQQRPQLSFDYSGEKFNATIGGGMQYNTLKNYSYTRNDSITQRQQTFTPTTRFSYRFSPRLMINFGYNFYSRQPTINELQPVRDNTNRLFVNLGNPDLKTAFTHNFSTGMTAFSPAKGFNYGLNLGISPTSNAIVMQTTYDSAFVQYARPVNVGGTYSSSMWAYASKSIRKKDYSLRINGSLNASVNKSVSFSSQPGKPILRNETTTINPGASLNVSYTYKEVLDFSPGYRINYRKTDYSISNLQSGDALVHGVTLYSALFWPAKFVWENDLNYTYNTNMAPGYRKDVTLWNMSVSRMFLKNDRGTLKVSVYDLLNQNIAARRNITQDYIEDSQVMIVQQYFMLSFTYNISSFGGVAPARKAGKGGRNMRF</sequence>
<name>A0ABY6J722_9BACT</name>
<evidence type="ECO:0000313" key="6">
    <source>
        <dbReference type="EMBL" id="UYQ93954.1"/>
    </source>
</evidence>
<dbReference type="RefSeq" id="WP_264281928.1">
    <property type="nucleotide sequence ID" value="NZ_CP107006.1"/>
</dbReference>
<protein>
    <submittedName>
        <fullName evidence="6">TonB-dependent receptor</fullName>
    </submittedName>
</protein>
<dbReference type="SUPFAM" id="SSF56935">
    <property type="entry name" value="Porins"/>
    <property type="match status" value="1"/>
</dbReference>
<evidence type="ECO:0000313" key="7">
    <source>
        <dbReference type="Proteomes" id="UP001162741"/>
    </source>
</evidence>
<gene>
    <name evidence="6" type="ORF">MKQ68_02450</name>
</gene>
<dbReference type="EMBL" id="CP107006">
    <property type="protein sequence ID" value="UYQ93954.1"/>
    <property type="molecule type" value="Genomic_DNA"/>
</dbReference>
<feature type="compositionally biased region" description="Polar residues" evidence="4">
    <location>
        <begin position="366"/>
        <end position="378"/>
    </location>
</feature>
<keyword evidence="3" id="KW-0998">Cell outer membrane</keyword>
<dbReference type="Gene3D" id="2.60.40.1120">
    <property type="entry name" value="Carboxypeptidase-like, regulatory domain"/>
    <property type="match status" value="1"/>
</dbReference>
<proteinExistence type="predicted"/>
<keyword evidence="6" id="KW-0675">Receptor</keyword>
<comment type="subcellular location">
    <subcellularLocation>
        <location evidence="1">Cell outer membrane</location>
    </subcellularLocation>
</comment>
<dbReference type="InterPro" id="IPR036942">
    <property type="entry name" value="Beta-barrel_TonB_sf"/>
</dbReference>
<dbReference type="Pfam" id="PF13715">
    <property type="entry name" value="CarbopepD_reg_2"/>
    <property type="match status" value="1"/>
</dbReference>
<evidence type="ECO:0000256" key="2">
    <source>
        <dbReference type="ARBA" id="ARBA00023136"/>
    </source>
</evidence>
<accession>A0ABY6J722</accession>
<evidence type="ECO:0000256" key="1">
    <source>
        <dbReference type="ARBA" id="ARBA00004442"/>
    </source>
</evidence>
<dbReference type="InterPro" id="IPR041700">
    <property type="entry name" value="OMP_b-brl_3"/>
</dbReference>
<dbReference type="InterPro" id="IPR008969">
    <property type="entry name" value="CarboxyPept-like_regulatory"/>
</dbReference>
<organism evidence="6 7">
    <name type="scientific">Chitinophaga horti</name>
    <dbReference type="NCBI Taxonomy" id="2920382"/>
    <lineage>
        <taxon>Bacteria</taxon>
        <taxon>Pseudomonadati</taxon>
        <taxon>Bacteroidota</taxon>
        <taxon>Chitinophagia</taxon>
        <taxon>Chitinophagales</taxon>
        <taxon>Chitinophagaceae</taxon>
        <taxon>Chitinophaga</taxon>
    </lineage>
</organism>
<feature type="domain" description="Outer membrane protein beta-barrel" evidence="5">
    <location>
        <begin position="462"/>
        <end position="766"/>
    </location>
</feature>
<feature type="region of interest" description="Disordered" evidence="4">
    <location>
        <begin position="363"/>
        <end position="383"/>
    </location>
</feature>
<evidence type="ECO:0000259" key="5">
    <source>
        <dbReference type="Pfam" id="PF14905"/>
    </source>
</evidence>
<keyword evidence="2" id="KW-0472">Membrane</keyword>
<feature type="region of interest" description="Disordered" evidence="4">
    <location>
        <begin position="421"/>
        <end position="440"/>
    </location>
</feature>
<evidence type="ECO:0000256" key="3">
    <source>
        <dbReference type="ARBA" id="ARBA00023237"/>
    </source>
</evidence>
<feature type="domain" description="Outer membrane protein beta-barrel" evidence="5">
    <location>
        <begin position="777"/>
        <end position="922"/>
    </location>
</feature>
<evidence type="ECO:0000256" key="4">
    <source>
        <dbReference type="SAM" id="MobiDB-lite"/>
    </source>
</evidence>
<dbReference type="Gene3D" id="2.40.170.20">
    <property type="entry name" value="TonB-dependent receptor, beta-barrel domain"/>
    <property type="match status" value="1"/>
</dbReference>